<sequence>MGHDIAESRADTANESPSRTSHQMPEPLSFEAALDRLVSLTEQYDLAELDTKIEADLRDAERMLARLGGASTSLLQTPSNRATRETAQHGAVNKAGDWQAAHHELADESAERSSNFGATLAIGLGLMLFVCGGALLAISMIQKRNELWSIGLPLVVLGQAGLIAGLLLQLDWLRHSSKKTHAALEAMDSHLKRLEETTGRITTTHSGPAQNFYSHYAQGASPHVLLADLKGQLDLLAQQMHEK</sequence>
<feature type="transmembrane region" description="Helical" evidence="2">
    <location>
        <begin position="147"/>
        <end position="168"/>
    </location>
</feature>
<keyword evidence="2" id="KW-0472">Membrane</keyword>
<evidence type="ECO:0000256" key="2">
    <source>
        <dbReference type="SAM" id="Phobius"/>
    </source>
</evidence>
<gene>
    <name evidence="3" type="ordered locus">Psta_3851</name>
</gene>
<keyword evidence="2" id="KW-1133">Transmembrane helix</keyword>
<feature type="transmembrane region" description="Helical" evidence="2">
    <location>
        <begin position="118"/>
        <end position="141"/>
    </location>
</feature>
<dbReference type="AlphaFoldDB" id="D2R121"/>
<dbReference type="EMBL" id="CP001848">
    <property type="protein sequence ID" value="ADB18506.1"/>
    <property type="molecule type" value="Genomic_DNA"/>
</dbReference>
<dbReference type="eggNOG" id="ENOG5034C1X">
    <property type="taxonomic scope" value="Bacteria"/>
</dbReference>
<keyword evidence="2" id="KW-0812">Transmembrane</keyword>
<protein>
    <recommendedName>
        <fullName evidence="5">Transmembrane protein</fullName>
    </recommendedName>
</protein>
<reference evidence="3 4" key="1">
    <citation type="journal article" date="2009" name="Stand. Genomic Sci.">
        <title>Complete genome sequence of Pirellula staleyi type strain (ATCC 27377).</title>
        <authorList>
            <person name="Clum A."/>
            <person name="Tindall B.J."/>
            <person name="Sikorski J."/>
            <person name="Ivanova N."/>
            <person name="Mavrommatis K."/>
            <person name="Lucas S."/>
            <person name="Glavina del Rio T."/>
            <person name="Nolan M."/>
            <person name="Chen F."/>
            <person name="Tice H."/>
            <person name="Pitluck S."/>
            <person name="Cheng J.F."/>
            <person name="Chertkov O."/>
            <person name="Brettin T."/>
            <person name="Han C."/>
            <person name="Detter J.C."/>
            <person name="Kuske C."/>
            <person name="Bruce D."/>
            <person name="Goodwin L."/>
            <person name="Ovchinikova G."/>
            <person name="Pati A."/>
            <person name="Mikhailova N."/>
            <person name="Chen A."/>
            <person name="Palaniappan K."/>
            <person name="Land M."/>
            <person name="Hauser L."/>
            <person name="Chang Y.J."/>
            <person name="Jeffries C.D."/>
            <person name="Chain P."/>
            <person name="Rohde M."/>
            <person name="Goker M."/>
            <person name="Bristow J."/>
            <person name="Eisen J.A."/>
            <person name="Markowitz V."/>
            <person name="Hugenholtz P."/>
            <person name="Kyrpides N.C."/>
            <person name="Klenk H.P."/>
            <person name="Lapidus A."/>
        </authorList>
    </citation>
    <scope>NUCLEOTIDE SEQUENCE [LARGE SCALE GENOMIC DNA]</scope>
    <source>
        <strain evidence="4">ATCC 27377 / DSM 6068 / ICPB 4128</strain>
    </source>
</reference>
<dbReference type="KEGG" id="psl:Psta_3851"/>
<feature type="compositionally biased region" description="Polar residues" evidence="1">
    <location>
        <begin position="13"/>
        <end position="23"/>
    </location>
</feature>
<dbReference type="HOGENOM" id="CLU_1141762_0_0_0"/>
<keyword evidence="4" id="KW-1185">Reference proteome</keyword>
<evidence type="ECO:0008006" key="5">
    <source>
        <dbReference type="Google" id="ProtNLM"/>
    </source>
</evidence>
<organism evidence="3 4">
    <name type="scientific">Pirellula staleyi (strain ATCC 27377 / DSM 6068 / ICPB 4128)</name>
    <name type="common">Pirella staleyi</name>
    <dbReference type="NCBI Taxonomy" id="530564"/>
    <lineage>
        <taxon>Bacteria</taxon>
        <taxon>Pseudomonadati</taxon>
        <taxon>Planctomycetota</taxon>
        <taxon>Planctomycetia</taxon>
        <taxon>Pirellulales</taxon>
        <taxon>Pirellulaceae</taxon>
        <taxon>Pirellula</taxon>
    </lineage>
</organism>
<feature type="compositionally biased region" description="Basic and acidic residues" evidence="1">
    <location>
        <begin position="1"/>
        <end position="12"/>
    </location>
</feature>
<evidence type="ECO:0000313" key="3">
    <source>
        <dbReference type="EMBL" id="ADB18506.1"/>
    </source>
</evidence>
<proteinExistence type="predicted"/>
<dbReference type="Proteomes" id="UP000001887">
    <property type="component" value="Chromosome"/>
</dbReference>
<accession>D2R121</accession>
<feature type="region of interest" description="Disordered" evidence="1">
    <location>
        <begin position="1"/>
        <end position="26"/>
    </location>
</feature>
<evidence type="ECO:0000313" key="4">
    <source>
        <dbReference type="Proteomes" id="UP000001887"/>
    </source>
</evidence>
<name>D2R121_PIRSD</name>
<evidence type="ECO:0000256" key="1">
    <source>
        <dbReference type="SAM" id="MobiDB-lite"/>
    </source>
</evidence>